<feature type="compositionally biased region" description="Polar residues" evidence="1">
    <location>
        <begin position="839"/>
        <end position="848"/>
    </location>
</feature>
<feature type="compositionally biased region" description="Acidic residues" evidence="1">
    <location>
        <begin position="720"/>
        <end position="729"/>
    </location>
</feature>
<evidence type="ECO:0000256" key="1">
    <source>
        <dbReference type="SAM" id="MobiDB-lite"/>
    </source>
</evidence>
<sequence>MVNNATITFTQPGVKPPVYVTSSLSGWAPLEMDVVGDEKTPEGDIVFRKHFSQTSKGSHQYKIRIGEDHWVLDESKETATDDQGIRNNVVHAQPLSHASPSTATPDATTVPEATSEKPTPVVSSELQEKPAHDRKDSMEEVQLHIPTEHAADAQPSAEQVKVDSPVDSETPKTSDVPLVVEKVDDKPAHEEENVEAHKTPDVPVVEKMDHEPAHEDDSEPHKMPDVSPVVENVDHQPTHGDASEPHKTPEAPPAVEKTHDEPAHEGESDFHKTPDVPVVVVEKVEDESAHGDASETSKTPDVPLVVEDVDNESAHGDASETSKTPEVPLVAEKVEDEPAHTDAPETSKTPEVPLVVVEKVDDKPAHGDDFGEDATTAQKVAHDLRASDPAPGKLTISPEFQHIEPGTDEDQAAPLFRHESIQADEPPLSPVMDTIDEESTQSSADHTSSGDAMDTPSEQEEETSELDLAPLLSHETGLRGQNELLDTPLLPHETSEDFVGKVDHAPIPEQAVENGGNATDPEGEDELDRYPLLSHESGFSDYKGSLVTTEYEDFEDEEPEHYMPFDEDRDDDGDAPLLPHERESAVASDAGSTFSQDEVPLSLESQPSFGYESDRTNEVFNGSGRQNIFRSRTNSSKLPHRLPQSDAEDENLNDPSLERFPTNRDQIFERVASIGLHLPEDEAMHDHPPQSPQPSVLSQACSSVDLVPVKSYTSLASVPEADDSDEDGDNGNADEHRYEFEALSSPVYISQKRIRMEKPSDFARDPNATPIIEEGKQLEQPADLGEAESVDKHDGANDVSRASNALHDAISKVEAKTTAKETQPVAEVDSELRQRRVPATQSPKPSNDSSPAPSPTKPTAEGKVAKAVSASALAQQPENRNDSLFVYIFGAVFGRLGRFLTACMGDRKRAR</sequence>
<dbReference type="InterPro" id="IPR014756">
    <property type="entry name" value="Ig_E-set"/>
</dbReference>
<keyword evidence="5" id="KW-1185">Reference proteome</keyword>
<feature type="compositionally biased region" description="Basic and acidic residues" evidence="1">
    <location>
        <begin position="332"/>
        <end position="345"/>
    </location>
</feature>
<reference evidence="3" key="2">
    <citation type="submission" date="2021-05" db="EMBL/GenBank/DDBJ databases">
        <authorList>
            <person name="Moolhuijzen P.M."/>
            <person name="Moffat C.S."/>
        </authorList>
    </citation>
    <scope>NUCLEOTIDE SEQUENCE</scope>
    <source>
        <strain evidence="3">86-124</strain>
    </source>
</reference>
<proteinExistence type="predicted"/>
<feature type="compositionally biased region" description="Polar residues" evidence="1">
    <location>
        <begin position="440"/>
        <end position="450"/>
    </location>
</feature>
<feature type="compositionally biased region" description="Basic and acidic residues" evidence="1">
    <location>
        <begin position="493"/>
        <end position="506"/>
    </location>
</feature>
<feature type="region of interest" description="Disordered" evidence="1">
    <location>
        <begin position="552"/>
        <end position="665"/>
    </location>
</feature>
<accession>A0A2W1EMB8</accession>
<organism evidence="3 5">
    <name type="scientific">Pyrenophora tritici-repentis</name>
    <dbReference type="NCBI Taxonomy" id="45151"/>
    <lineage>
        <taxon>Eukaryota</taxon>
        <taxon>Fungi</taxon>
        <taxon>Dikarya</taxon>
        <taxon>Ascomycota</taxon>
        <taxon>Pezizomycotina</taxon>
        <taxon>Dothideomycetes</taxon>
        <taxon>Pleosporomycetidae</taxon>
        <taxon>Pleosporales</taxon>
        <taxon>Pleosporineae</taxon>
        <taxon>Pleosporaceae</taxon>
        <taxon>Pyrenophora</taxon>
    </lineage>
</organism>
<evidence type="ECO:0000313" key="4">
    <source>
        <dbReference type="Proteomes" id="UP000245464"/>
    </source>
</evidence>
<dbReference type="Proteomes" id="UP000249757">
    <property type="component" value="Unassembled WGS sequence"/>
</dbReference>
<evidence type="ECO:0000313" key="3">
    <source>
        <dbReference type="EMBL" id="KAI1512272.1"/>
    </source>
</evidence>
<dbReference type="EMBL" id="NRDI02000012">
    <property type="protein sequence ID" value="KAI1512272.1"/>
    <property type="molecule type" value="Genomic_DNA"/>
</dbReference>
<dbReference type="InterPro" id="IPR013783">
    <property type="entry name" value="Ig-like_fold"/>
</dbReference>
<dbReference type="OrthoDB" id="5350410at2759"/>
<comment type="caution">
    <text evidence="3">The sequence shown here is derived from an EMBL/GenBank/DDBJ whole genome shotgun (WGS) entry which is preliminary data.</text>
</comment>
<feature type="region of interest" description="Disordered" evidence="1">
    <location>
        <begin position="92"/>
        <end position="176"/>
    </location>
</feature>
<feature type="compositionally biased region" description="Basic and acidic residues" evidence="1">
    <location>
        <begin position="232"/>
        <end position="249"/>
    </location>
</feature>
<feature type="compositionally biased region" description="Low complexity" evidence="1">
    <location>
        <begin position="96"/>
        <end position="111"/>
    </location>
</feature>
<feature type="region of interest" description="Disordered" evidence="1">
    <location>
        <begin position="813"/>
        <end position="867"/>
    </location>
</feature>
<evidence type="ECO:0000313" key="2">
    <source>
        <dbReference type="EMBL" id="KAF7567938.1"/>
    </source>
</evidence>
<feature type="compositionally biased region" description="Basic and acidic residues" evidence="1">
    <location>
        <begin position="210"/>
        <end position="224"/>
    </location>
</feature>
<gene>
    <name evidence="3" type="ORF">Ptr86124_009112</name>
    <name evidence="2" type="ORF">PtrM4_125510</name>
</gene>
<feature type="compositionally biased region" description="Basic and acidic residues" evidence="1">
    <location>
        <begin position="126"/>
        <end position="151"/>
    </location>
</feature>
<dbReference type="AlphaFoldDB" id="A0A2W1EMB8"/>
<feature type="region of interest" description="Disordered" evidence="1">
    <location>
        <begin position="210"/>
        <end position="528"/>
    </location>
</feature>
<dbReference type="Proteomes" id="UP000245464">
    <property type="component" value="Chromosome 7"/>
</dbReference>
<dbReference type="Gene3D" id="2.60.40.10">
    <property type="entry name" value="Immunoglobulins"/>
    <property type="match status" value="1"/>
</dbReference>
<evidence type="ECO:0000313" key="5">
    <source>
        <dbReference type="Proteomes" id="UP000249757"/>
    </source>
</evidence>
<dbReference type="OMA" id="MATHATI"/>
<dbReference type="SUPFAM" id="SSF81296">
    <property type="entry name" value="E set domains"/>
    <property type="match status" value="1"/>
</dbReference>
<feature type="compositionally biased region" description="Polar residues" evidence="1">
    <location>
        <begin position="618"/>
        <end position="637"/>
    </location>
</feature>
<name>A0A2W1EMB8_9PLEO</name>
<feature type="compositionally biased region" description="Basic and acidic residues" evidence="1">
    <location>
        <begin position="754"/>
        <end position="764"/>
    </location>
</feature>
<protein>
    <submittedName>
        <fullName evidence="2">Ehrlichia-rpt multi-domain protein</fullName>
    </submittedName>
</protein>
<reference evidence="3" key="3">
    <citation type="journal article" date="2022" name="bioRxiv">
        <title>A global pangenome for the wheat fungal pathogen Pyrenophora tritici-repentis and prediction of effector protein structural homology.</title>
        <authorList>
            <person name="Moolhuijzen P."/>
            <person name="See P.T."/>
            <person name="Shi G."/>
            <person name="Powell H.R."/>
            <person name="Cockram J."/>
            <person name="Jorgensen L.N."/>
            <person name="Benslimane H."/>
            <person name="Strelkov S.E."/>
            <person name="Turner J."/>
            <person name="Liu Z."/>
            <person name="Moffat C.S."/>
        </authorList>
    </citation>
    <scope>NUCLEOTIDE SEQUENCE</scope>
    <source>
        <strain evidence="3">86-124</strain>
    </source>
</reference>
<reference evidence="2 4" key="1">
    <citation type="journal article" date="2018" name="BMC Genomics">
        <title>Comparative genomics of the wheat fungal pathogen Pyrenophora tritici-repentis reveals chromosomal variations and genome plasticity.</title>
        <authorList>
            <person name="Moolhuijzen P."/>
            <person name="See P.T."/>
            <person name="Hane J.K."/>
            <person name="Shi G."/>
            <person name="Liu Z."/>
            <person name="Oliver R.P."/>
            <person name="Moffat C.S."/>
        </authorList>
    </citation>
    <scope>NUCLEOTIDE SEQUENCE [LARGE SCALE GENOMIC DNA]</scope>
    <source>
        <strain evidence="2">M4</strain>
    </source>
</reference>
<reference evidence="5" key="4">
    <citation type="journal article" date="2022" name="Microb. Genom.">
        <title>A global pangenome for the wheat fungal pathogen Pyrenophora tritici-repentis and prediction of effector protein structural homology.</title>
        <authorList>
            <person name="Moolhuijzen P.M."/>
            <person name="See P.T."/>
            <person name="Shi G."/>
            <person name="Powell H.R."/>
            <person name="Cockram J."/>
            <person name="Jorgensen L.N."/>
            <person name="Benslimane H."/>
            <person name="Strelkov S.E."/>
            <person name="Turner J."/>
            <person name="Liu Z."/>
            <person name="Moffat C.S."/>
        </authorList>
    </citation>
    <scope>NUCLEOTIDE SEQUENCE [LARGE SCALE GENOMIC DNA]</scope>
</reference>
<dbReference type="CDD" id="cd02859">
    <property type="entry name" value="E_set_AMPKbeta_like_N"/>
    <property type="match status" value="1"/>
</dbReference>
<feature type="region of interest" description="Disordered" evidence="1">
    <location>
        <begin position="714"/>
        <end position="798"/>
    </location>
</feature>
<feature type="compositionally biased region" description="Basic and acidic residues" evidence="1">
    <location>
        <begin position="358"/>
        <end position="369"/>
    </location>
</feature>
<feature type="region of interest" description="Disordered" evidence="1">
    <location>
        <begin position="185"/>
        <end position="204"/>
    </location>
</feature>
<feature type="region of interest" description="Disordered" evidence="1">
    <location>
        <begin position="680"/>
        <end position="702"/>
    </location>
</feature>
<feature type="compositionally biased region" description="Basic and acidic residues" evidence="1">
    <location>
        <begin position="282"/>
        <end position="295"/>
    </location>
</feature>
<feature type="compositionally biased region" description="Basic and acidic residues" evidence="1">
    <location>
        <begin position="256"/>
        <end position="274"/>
    </location>
</feature>
<dbReference type="EMBL" id="NQIK02000007">
    <property type="protein sequence ID" value="KAF7567938.1"/>
    <property type="molecule type" value="Genomic_DNA"/>
</dbReference>